<keyword evidence="6" id="KW-0411">Iron-sulfur</keyword>
<feature type="domain" description="Radical SAM core" evidence="8">
    <location>
        <begin position="47"/>
        <end position="273"/>
    </location>
</feature>
<dbReference type="CDD" id="cd01335">
    <property type="entry name" value="Radical_SAM"/>
    <property type="match status" value="1"/>
</dbReference>
<dbReference type="SFLD" id="SFLDG01280">
    <property type="entry name" value="HydE/PylB-like"/>
    <property type="match status" value="1"/>
</dbReference>
<evidence type="ECO:0000256" key="5">
    <source>
        <dbReference type="ARBA" id="ARBA00023004"/>
    </source>
</evidence>
<dbReference type="PROSITE" id="PS51918">
    <property type="entry name" value="RADICAL_SAM"/>
    <property type="match status" value="1"/>
</dbReference>
<dbReference type="SMART" id="SM00876">
    <property type="entry name" value="BATS"/>
    <property type="match status" value="1"/>
</dbReference>
<comment type="caution">
    <text evidence="9">The sequence shown here is derived from an EMBL/GenBank/DDBJ whole genome shotgun (WGS) entry which is preliminary data.</text>
</comment>
<keyword evidence="5" id="KW-0408">Iron</keyword>
<dbReference type="InterPro" id="IPR007197">
    <property type="entry name" value="rSAM"/>
</dbReference>
<gene>
    <name evidence="9" type="primary">hydE</name>
    <name evidence="9" type="ORF">HMPREF1316_1239</name>
</gene>
<comment type="cofactor">
    <cofactor evidence="7">
        <name>[2Fe-2S] cluster</name>
        <dbReference type="ChEBI" id="CHEBI:190135"/>
    </cofactor>
</comment>
<evidence type="ECO:0000313" key="10">
    <source>
        <dbReference type="Proteomes" id="UP000016638"/>
    </source>
</evidence>
<reference evidence="9 10" key="1">
    <citation type="submission" date="2013-08" db="EMBL/GenBank/DDBJ databases">
        <authorList>
            <person name="Durkin A.S."/>
            <person name="Haft D.R."/>
            <person name="McCorrison J."/>
            <person name="Torralba M."/>
            <person name="Gillis M."/>
            <person name="Haft D.H."/>
            <person name="Methe B."/>
            <person name="Sutton G."/>
            <person name="Nelson K.E."/>
        </authorList>
    </citation>
    <scope>NUCLEOTIDE SEQUENCE [LARGE SCALE GENOMIC DNA]</scope>
    <source>
        <strain evidence="9 10">F0195</strain>
    </source>
</reference>
<evidence type="ECO:0000313" key="9">
    <source>
        <dbReference type="EMBL" id="ERL06289.1"/>
    </source>
</evidence>
<dbReference type="SFLD" id="SFLDG01060">
    <property type="entry name" value="BATS_domain_containing"/>
    <property type="match status" value="1"/>
</dbReference>
<evidence type="ECO:0000259" key="8">
    <source>
        <dbReference type="PROSITE" id="PS51918"/>
    </source>
</evidence>
<accession>U2SZS0</accession>
<evidence type="ECO:0000256" key="6">
    <source>
        <dbReference type="ARBA" id="ARBA00023014"/>
    </source>
</evidence>
<dbReference type="Pfam" id="PF04055">
    <property type="entry name" value="Radical_SAM"/>
    <property type="match status" value="1"/>
</dbReference>
<dbReference type="PANTHER" id="PTHR43726">
    <property type="entry name" value="3-METHYLORNITHINE SYNTHASE"/>
    <property type="match status" value="1"/>
</dbReference>
<evidence type="ECO:0000256" key="2">
    <source>
        <dbReference type="ARBA" id="ARBA00022485"/>
    </source>
</evidence>
<dbReference type="SFLD" id="SFLDF00348">
    <property type="entry name" value="FeFe_hydrogenase_maturase_(Hyd"/>
    <property type="match status" value="1"/>
</dbReference>
<dbReference type="NCBIfam" id="TIGR03956">
    <property type="entry name" value="rSAM_HydE"/>
    <property type="match status" value="1"/>
</dbReference>
<dbReference type="RefSeq" id="WP_021727063.1">
    <property type="nucleotide sequence ID" value="NZ_AWEZ01000067.1"/>
</dbReference>
<dbReference type="InterPro" id="IPR010722">
    <property type="entry name" value="BATS_dom"/>
</dbReference>
<dbReference type="InterPro" id="IPR013785">
    <property type="entry name" value="Aldolase_TIM"/>
</dbReference>
<dbReference type="GO" id="GO:0016740">
    <property type="term" value="F:transferase activity"/>
    <property type="evidence" value="ECO:0007669"/>
    <property type="project" value="TreeGrafter"/>
</dbReference>
<dbReference type="OrthoDB" id="9786826at2"/>
<dbReference type="AlphaFoldDB" id="U2SZS0"/>
<keyword evidence="10" id="KW-1185">Reference proteome</keyword>
<dbReference type="SFLD" id="SFLDS00029">
    <property type="entry name" value="Radical_SAM"/>
    <property type="match status" value="1"/>
</dbReference>
<dbReference type="GO" id="GO:0046872">
    <property type="term" value="F:metal ion binding"/>
    <property type="evidence" value="ECO:0007669"/>
    <property type="project" value="UniProtKB-KW"/>
</dbReference>
<dbReference type="InterPro" id="IPR006638">
    <property type="entry name" value="Elp3/MiaA/NifB-like_rSAM"/>
</dbReference>
<dbReference type="SUPFAM" id="SSF102114">
    <property type="entry name" value="Radical SAM enzymes"/>
    <property type="match status" value="1"/>
</dbReference>
<keyword evidence="2" id="KW-0004">4Fe-4S</keyword>
<sequence>MTGNERRIHELRETRTLAAAELAALLATITPAEERQLYAAARAVREEHYGKEVYLRGLIEFTSHCRNDCLYCGLRRSNAHAERYRLTEEQILACCDEGHRLGFRTFVLQGGEDPAYADDTLCDLISRMRAAHPDCAVTLSIGERPRASYERYFAAGAERYLLRQETSNPWHYGKLHPVELSLANRKRCLYDLKDIGYQVGCGIMVGSPYQTWGHVVEDLLWMQEFRADMVGIGPFIPHRDTPFGNHAAGPIEDTLHLLGVIRLMLPEVLLPATTALGTIDPLGRERGLLAGANVVMPNLSPRDVRSKYLLYDGKICTGDEAAECRRCMERRVARVGYRVVEKRGDHPSWRDAATERDLVRRLDGGDGGPGDGQARCRGCATAPDALGQHVEELLRTT</sequence>
<evidence type="ECO:0000256" key="1">
    <source>
        <dbReference type="ARBA" id="ARBA00001966"/>
    </source>
</evidence>
<dbReference type="PANTHER" id="PTHR43726:SF1">
    <property type="entry name" value="BIOTIN SYNTHASE"/>
    <property type="match status" value="1"/>
</dbReference>
<dbReference type="GO" id="GO:0042364">
    <property type="term" value="P:water-soluble vitamin biosynthetic process"/>
    <property type="evidence" value="ECO:0007669"/>
    <property type="project" value="UniProtKB-ARBA"/>
</dbReference>
<dbReference type="SMART" id="SM00729">
    <property type="entry name" value="Elp3"/>
    <property type="match status" value="1"/>
</dbReference>
<protein>
    <submittedName>
        <fullName evidence="9">[FeFe] hydrogenase H-cluster radical SAM maturase HydE</fullName>
    </submittedName>
</protein>
<proteinExistence type="predicted"/>
<dbReference type="EMBL" id="AWEZ01000067">
    <property type="protein sequence ID" value="ERL06289.1"/>
    <property type="molecule type" value="Genomic_DNA"/>
</dbReference>
<dbReference type="GO" id="GO:0051539">
    <property type="term" value="F:4 iron, 4 sulfur cluster binding"/>
    <property type="evidence" value="ECO:0007669"/>
    <property type="project" value="UniProtKB-KW"/>
</dbReference>
<dbReference type="PATRIC" id="fig|1125712.3.peg.2235"/>
<keyword evidence="3" id="KW-0949">S-adenosyl-L-methionine</keyword>
<dbReference type="InterPro" id="IPR058240">
    <property type="entry name" value="rSAM_sf"/>
</dbReference>
<comment type="cofactor">
    <cofactor evidence="1">
        <name>[4Fe-4S] cluster</name>
        <dbReference type="ChEBI" id="CHEBI:49883"/>
    </cofactor>
</comment>
<dbReference type="InterPro" id="IPR024021">
    <property type="entry name" value="FeFe-hyd_HydE_rSAM"/>
</dbReference>
<dbReference type="GO" id="GO:0044272">
    <property type="term" value="P:sulfur compound biosynthetic process"/>
    <property type="evidence" value="ECO:0007669"/>
    <property type="project" value="UniProtKB-ARBA"/>
</dbReference>
<dbReference type="STRING" id="1125712.HMPREF1316_1239"/>
<dbReference type="eggNOG" id="COG0502">
    <property type="taxonomic scope" value="Bacteria"/>
</dbReference>
<evidence type="ECO:0000256" key="4">
    <source>
        <dbReference type="ARBA" id="ARBA00022723"/>
    </source>
</evidence>
<evidence type="ECO:0000256" key="3">
    <source>
        <dbReference type="ARBA" id="ARBA00022691"/>
    </source>
</evidence>
<evidence type="ECO:0000256" key="7">
    <source>
        <dbReference type="ARBA" id="ARBA00034078"/>
    </source>
</evidence>
<keyword evidence="4" id="KW-0479">Metal-binding</keyword>
<organism evidence="9 10">
    <name type="scientific">Olsenella profusa F0195</name>
    <dbReference type="NCBI Taxonomy" id="1125712"/>
    <lineage>
        <taxon>Bacteria</taxon>
        <taxon>Bacillati</taxon>
        <taxon>Actinomycetota</taxon>
        <taxon>Coriobacteriia</taxon>
        <taxon>Coriobacteriales</taxon>
        <taxon>Atopobiaceae</taxon>
        <taxon>Olsenella</taxon>
    </lineage>
</organism>
<dbReference type="Proteomes" id="UP000016638">
    <property type="component" value="Unassembled WGS sequence"/>
</dbReference>
<dbReference type="Gene3D" id="3.20.20.70">
    <property type="entry name" value="Aldolase class I"/>
    <property type="match status" value="1"/>
</dbReference>
<name>U2SZS0_9ACTN</name>
<dbReference type="InterPro" id="IPR034422">
    <property type="entry name" value="HydE/PylB-like"/>
</dbReference>